<evidence type="ECO:0000256" key="1">
    <source>
        <dbReference type="ARBA" id="ARBA00005513"/>
    </source>
</evidence>
<comment type="subcellular location">
    <subcellularLocation>
        <location evidence="13">Cell membrane</location>
        <topology evidence="13">Single-pass membrane protein</topology>
    </subcellularLocation>
    <subcellularLocation>
        <location evidence="12">Endomembrane system</location>
        <topology evidence="12">Single-pass membrane protein</topology>
    </subcellularLocation>
</comment>
<comment type="similarity">
    <text evidence="1 13 14">Belongs to the ATPase B chain family.</text>
</comment>
<dbReference type="HAMAP" id="MF_01398">
    <property type="entry name" value="ATP_synth_b_bprime"/>
    <property type="match status" value="1"/>
</dbReference>
<dbReference type="InterPro" id="IPR050059">
    <property type="entry name" value="ATP_synthase_B_chain"/>
</dbReference>
<dbReference type="RefSeq" id="WP_173766882.1">
    <property type="nucleotide sequence ID" value="NZ_CP048836.1"/>
</dbReference>
<dbReference type="EMBL" id="CP048836">
    <property type="protein sequence ID" value="QID18836.1"/>
    <property type="molecule type" value="Genomic_DNA"/>
</dbReference>
<evidence type="ECO:0000256" key="5">
    <source>
        <dbReference type="ARBA" id="ARBA00022781"/>
    </source>
</evidence>
<evidence type="ECO:0000256" key="13">
    <source>
        <dbReference type="HAMAP-Rule" id="MF_01398"/>
    </source>
</evidence>
<proteinExistence type="inferred from homology"/>
<dbReference type="PANTHER" id="PTHR33445:SF2">
    <property type="entry name" value="ATP SYNTHASE SUBUNIT B', CHLOROPLASTIC"/>
    <property type="match status" value="1"/>
</dbReference>
<dbReference type="AlphaFoldDB" id="A0A6C1B547"/>
<evidence type="ECO:0000256" key="3">
    <source>
        <dbReference type="ARBA" id="ARBA00022547"/>
    </source>
</evidence>
<evidence type="ECO:0000256" key="10">
    <source>
        <dbReference type="ARBA" id="ARBA00025198"/>
    </source>
</evidence>
<dbReference type="KEGG" id="azq:G3580_15130"/>
<dbReference type="PANTHER" id="PTHR33445">
    <property type="entry name" value="ATP SYNTHASE SUBUNIT B', CHLOROPLASTIC"/>
    <property type="match status" value="1"/>
</dbReference>
<evidence type="ECO:0000256" key="4">
    <source>
        <dbReference type="ARBA" id="ARBA00022692"/>
    </source>
</evidence>
<dbReference type="CDD" id="cd06503">
    <property type="entry name" value="ATP-synt_Fo_b"/>
    <property type="match status" value="1"/>
</dbReference>
<keyword evidence="9 13" id="KW-0066">ATP synthesis</keyword>
<feature type="coiled-coil region" evidence="15">
    <location>
        <begin position="52"/>
        <end position="105"/>
    </location>
</feature>
<comment type="function">
    <text evidence="11">Component of the F(0) channel, it forms part of the peripheral stalk, linking F(1) to F(0). The b'-subunit is a diverged and duplicated form of b found in plants and photosynthetic bacteria.</text>
</comment>
<dbReference type="Pfam" id="PF00430">
    <property type="entry name" value="ATP-synt_B"/>
    <property type="match status" value="1"/>
</dbReference>
<dbReference type="GO" id="GO:0046933">
    <property type="term" value="F:proton-transporting ATP synthase activity, rotational mechanism"/>
    <property type="evidence" value="ECO:0007669"/>
    <property type="project" value="UniProtKB-UniRule"/>
</dbReference>
<protein>
    <recommendedName>
        <fullName evidence="13">ATP synthase subunit b</fullName>
    </recommendedName>
    <alternativeName>
        <fullName evidence="13">ATP synthase F(0) sector subunit b</fullName>
    </alternativeName>
    <alternativeName>
        <fullName evidence="13">ATPase subunit I</fullName>
    </alternativeName>
    <alternativeName>
        <fullName evidence="13">F-type ATPase subunit b</fullName>
        <shortName evidence="13">F-ATPase subunit b</shortName>
    </alternativeName>
</protein>
<evidence type="ECO:0000256" key="12">
    <source>
        <dbReference type="ARBA" id="ARBA00037847"/>
    </source>
</evidence>
<comment type="function">
    <text evidence="10 13">F(1)F(0) ATP synthase produces ATP from ADP in the presence of a proton or sodium gradient. F-type ATPases consist of two structural domains, F(1) containing the extramembraneous catalytic core and F(0) containing the membrane proton channel, linked together by a central stalk and a peripheral stalk. During catalysis, ATP synthesis in the catalytic domain of F(1) is coupled via a rotary mechanism of the central stalk subunits to proton translocation.</text>
</comment>
<evidence type="ECO:0000256" key="14">
    <source>
        <dbReference type="RuleBase" id="RU003848"/>
    </source>
</evidence>
<dbReference type="InterPro" id="IPR000711">
    <property type="entry name" value="ATPase_OSCP/dsu"/>
</dbReference>
<keyword evidence="13" id="KW-1003">Cell membrane</keyword>
<keyword evidence="8 13" id="KW-0472">Membrane</keyword>
<evidence type="ECO:0000256" key="7">
    <source>
        <dbReference type="ARBA" id="ARBA00023065"/>
    </source>
</evidence>
<dbReference type="Proteomes" id="UP000501991">
    <property type="component" value="Chromosome"/>
</dbReference>
<evidence type="ECO:0000256" key="11">
    <source>
        <dbReference type="ARBA" id="ARBA00025614"/>
    </source>
</evidence>
<dbReference type="GO" id="GO:0045259">
    <property type="term" value="C:proton-transporting ATP synthase complex"/>
    <property type="evidence" value="ECO:0007669"/>
    <property type="project" value="UniProtKB-KW"/>
</dbReference>
<dbReference type="GO" id="GO:0005886">
    <property type="term" value="C:plasma membrane"/>
    <property type="evidence" value="ECO:0007669"/>
    <property type="project" value="UniProtKB-SubCell"/>
</dbReference>
<keyword evidence="7 13" id="KW-0406">Ion transport</keyword>
<evidence type="ECO:0000256" key="2">
    <source>
        <dbReference type="ARBA" id="ARBA00022448"/>
    </source>
</evidence>
<organism evidence="16 17">
    <name type="scientific">Nitrogeniibacter mangrovi</name>
    <dbReference type="NCBI Taxonomy" id="2016596"/>
    <lineage>
        <taxon>Bacteria</taxon>
        <taxon>Pseudomonadati</taxon>
        <taxon>Pseudomonadota</taxon>
        <taxon>Betaproteobacteria</taxon>
        <taxon>Rhodocyclales</taxon>
        <taxon>Zoogloeaceae</taxon>
        <taxon>Nitrogeniibacter</taxon>
    </lineage>
</organism>
<keyword evidence="4 13" id="KW-0812">Transmembrane</keyword>
<dbReference type="Pfam" id="PF00213">
    <property type="entry name" value="OSCP"/>
    <property type="match status" value="1"/>
</dbReference>
<evidence type="ECO:0000313" key="16">
    <source>
        <dbReference type="EMBL" id="QID18836.1"/>
    </source>
</evidence>
<evidence type="ECO:0000256" key="6">
    <source>
        <dbReference type="ARBA" id="ARBA00022989"/>
    </source>
</evidence>
<dbReference type="GO" id="GO:0046961">
    <property type="term" value="F:proton-transporting ATPase activity, rotational mechanism"/>
    <property type="evidence" value="ECO:0007669"/>
    <property type="project" value="TreeGrafter"/>
</dbReference>
<evidence type="ECO:0000256" key="9">
    <source>
        <dbReference type="ARBA" id="ARBA00023310"/>
    </source>
</evidence>
<dbReference type="InterPro" id="IPR002146">
    <property type="entry name" value="ATP_synth_b/b'su_bac/chlpt"/>
</dbReference>
<keyword evidence="3 13" id="KW-0138">CF(0)</keyword>
<keyword evidence="15" id="KW-0175">Coiled coil</keyword>
<dbReference type="GO" id="GO:0012505">
    <property type="term" value="C:endomembrane system"/>
    <property type="evidence" value="ECO:0007669"/>
    <property type="project" value="UniProtKB-SubCell"/>
</dbReference>
<keyword evidence="6 13" id="KW-1133">Transmembrane helix</keyword>
<sequence length="249" mass="27763">MQLDWTTFLLQIINFLVLVWLLKRFLYRPVMDVIARRQAAIDQSVADARATEANARSLRADYEARLAELDTQHARQLAKLADEIAQERQRRMDRLDADMATEREKRAALAEHEAAERQRKADMAAHRQASAFVSRLLGRLGDAHLDRRLLDMLIDDLPHLPAHQRDGLREAAAAPDAQLRVTSARPLDASARHALESALAEPAGRPLGADYATDDTLLAGVRVTLGPWLLAATLADELDYFRAGARHAG</sequence>
<feature type="transmembrane region" description="Helical" evidence="13">
    <location>
        <begin position="6"/>
        <end position="27"/>
    </location>
</feature>
<name>A0A6C1B547_9RHOO</name>
<keyword evidence="5 13" id="KW-0375">Hydrogen ion transport</keyword>
<evidence type="ECO:0000256" key="8">
    <source>
        <dbReference type="ARBA" id="ARBA00023136"/>
    </source>
</evidence>
<accession>A0A6C1B547</accession>
<reference evidence="16 17" key="1">
    <citation type="submission" date="2020-02" db="EMBL/GenBank/DDBJ databases">
        <title>Nitrogenibacter mangrovi gen. nov., sp. nov. isolated from mangrove sediment, a denitrifying betaproteobacterium.</title>
        <authorList>
            <person name="Liao H."/>
            <person name="Tian Y."/>
        </authorList>
    </citation>
    <scope>NUCLEOTIDE SEQUENCE [LARGE SCALE GENOMIC DNA]</scope>
    <source>
        <strain evidence="16 17">M9-3-2</strain>
    </source>
</reference>
<keyword evidence="17" id="KW-1185">Reference proteome</keyword>
<keyword evidence="2 13" id="KW-0813">Transport</keyword>
<evidence type="ECO:0000313" key="17">
    <source>
        <dbReference type="Proteomes" id="UP000501991"/>
    </source>
</evidence>
<comment type="subunit">
    <text evidence="13">F-type ATPases have 2 components, F(1) - the catalytic core - and F(0) - the membrane proton channel. F(1) has five subunits: alpha(3), beta(3), gamma(1), delta(1), epsilon(1). F(0) has three main subunits: a(1), b(2) and c(10-14). The alpha and beta chains form an alternating ring which encloses part of the gamma chain. F(1) is attached to F(0) by a central stalk formed by the gamma and epsilon chains, while a peripheral stalk is formed by the delta and b chains.</text>
</comment>
<evidence type="ECO:0000256" key="15">
    <source>
        <dbReference type="SAM" id="Coils"/>
    </source>
</evidence>
<gene>
    <name evidence="13" type="primary">atpF</name>
    <name evidence="16" type="ORF">G3580_15130</name>
</gene>